<dbReference type="InterPro" id="IPR038883">
    <property type="entry name" value="AN11006-like"/>
</dbReference>
<feature type="domain" description="C2H2-type" evidence="3">
    <location>
        <begin position="6"/>
        <end position="33"/>
    </location>
</feature>
<name>A0A395GQ79_9EURO</name>
<evidence type="ECO:0000256" key="1">
    <source>
        <dbReference type="PROSITE-ProRule" id="PRU00042"/>
    </source>
</evidence>
<evidence type="ECO:0000256" key="2">
    <source>
        <dbReference type="SAM" id="MobiDB-lite"/>
    </source>
</evidence>
<sequence>MPWKKHACPFCPKRFKITGDLWHHLASYTGEWRIRADGKHDVLQINQLFDPGAIDNSPYRCPSCRQIIFGRQRFQDHIRASAHAKLIPRSPDWNRWQGTWDLLITEESVKIRPTAVPFLRFPYDIRIIIYRFILVHQAIVIRSEPSVDITQDQFRLRRQYNPSGNPLALLIANRQVYEEARMVFYSLNAFYFLYSSSVPIFLVGIGRHNAVFLRTLHWNMVAPTKKYQQTNSFQQMAKNQKAMMRSWLVPSSKKDIWNDRQMYVELQKAIQCHLPGENVVRRWDAGDLGVWLGWRVRRRFTMQVDFQLEDAWVRGHVEKGNAMDENENGKEKEDSESESEMTDKNIEMQSNRVT</sequence>
<dbReference type="RefSeq" id="XP_025571957.1">
    <property type="nucleotide sequence ID" value="XM_025722878.1"/>
</dbReference>
<evidence type="ECO:0000259" key="3">
    <source>
        <dbReference type="PROSITE" id="PS50157"/>
    </source>
</evidence>
<reference evidence="4 5" key="1">
    <citation type="submission" date="2018-02" db="EMBL/GenBank/DDBJ databases">
        <title>The genomes of Aspergillus section Nigri reveals drivers in fungal speciation.</title>
        <authorList>
            <consortium name="DOE Joint Genome Institute"/>
            <person name="Vesth T.C."/>
            <person name="Nybo J."/>
            <person name="Theobald S."/>
            <person name="Brandl J."/>
            <person name="Frisvad J.C."/>
            <person name="Nielsen K.F."/>
            <person name="Lyhne E.K."/>
            <person name="Kogle M.E."/>
            <person name="Kuo A."/>
            <person name="Riley R."/>
            <person name="Clum A."/>
            <person name="Nolan M."/>
            <person name="Lipzen A."/>
            <person name="Salamov A."/>
            <person name="Henrissat B."/>
            <person name="Wiebenga A."/>
            <person name="De vries R.P."/>
            <person name="Grigoriev I.V."/>
            <person name="Mortensen U.H."/>
            <person name="Andersen M.R."/>
            <person name="Baker S.E."/>
        </authorList>
    </citation>
    <scope>NUCLEOTIDE SEQUENCE [LARGE SCALE GENOMIC DNA]</scope>
    <source>
        <strain evidence="4 5">CBS 121593</strain>
    </source>
</reference>
<dbReference type="VEuPathDB" id="FungiDB:BO80DRAFT_467671"/>
<keyword evidence="5" id="KW-1185">Reference proteome</keyword>
<dbReference type="PANTHER" id="PTHR42085">
    <property type="entry name" value="F-BOX DOMAIN-CONTAINING PROTEIN"/>
    <property type="match status" value="1"/>
</dbReference>
<evidence type="ECO:0000313" key="5">
    <source>
        <dbReference type="Proteomes" id="UP000249402"/>
    </source>
</evidence>
<dbReference type="OrthoDB" id="4496684at2759"/>
<gene>
    <name evidence="4" type="ORF">BO80DRAFT_467671</name>
</gene>
<dbReference type="PANTHER" id="PTHR42085:SF2">
    <property type="entry name" value="F-BOX DOMAIN-CONTAINING PROTEIN"/>
    <property type="match status" value="1"/>
</dbReference>
<dbReference type="GO" id="GO:0008270">
    <property type="term" value="F:zinc ion binding"/>
    <property type="evidence" value="ECO:0007669"/>
    <property type="project" value="UniProtKB-KW"/>
</dbReference>
<evidence type="ECO:0000313" key="4">
    <source>
        <dbReference type="EMBL" id="RAK97629.1"/>
    </source>
</evidence>
<dbReference type="PROSITE" id="PS00028">
    <property type="entry name" value="ZINC_FINGER_C2H2_1"/>
    <property type="match status" value="1"/>
</dbReference>
<keyword evidence="1" id="KW-0479">Metal-binding</keyword>
<dbReference type="InterPro" id="IPR013087">
    <property type="entry name" value="Znf_C2H2_type"/>
</dbReference>
<protein>
    <recommendedName>
        <fullName evidence="3">C2H2-type domain-containing protein</fullName>
    </recommendedName>
</protein>
<dbReference type="GeneID" id="37227743"/>
<keyword evidence="1" id="KW-0862">Zinc</keyword>
<feature type="region of interest" description="Disordered" evidence="2">
    <location>
        <begin position="319"/>
        <end position="354"/>
    </location>
</feature>
<accession>A0A395GQ79</accession>
<proteinExistence type="predicted"/>
<organism evidence="4 5">
    <name type="scientific">Aspergillus ibericus CBS 121593</name>
    <dbReference type="NCBI Taxonomy" id="1448316"/>
    <lineage>
        <taxon>Eukaryota</taxon>
        <taxon>Fungi</taxon>
        <taxon>Dikarya</taxon>
        <taxon>Ascomycota</taxon>
        <taxon>Pezizomycotina</taxon>
        <taxon>Eurotiomycetes</taxon>
        <taxon>Eurotiomycetidae</taxon>
        <taxon>Eurotiales</taxon>
        <taxon>Aspergillaceae</taxon>
        <taxon>Aspergillus</taxon>
        <taxon>Aspergillus subgen. Circumdati</taxon>
    </lineage>
</organism>
<feature type="compositionally biased region" description="Basic and acidic residues" evidence="2">
    <location>
        <begin position="319"/>
        <end position="333"/>
    </location>
</feature>
<dbReference type="Proteomes" id="UP000249402">
    <property type="component" value="Unassembled WGS sequence"/>
</dbReference>
<dbReference type="AlphaFoldDB" id="A0A395GQ79"/>
<dbReference type="PROSITE" id="PS50157">
    <property type="entry name" value="ZINC_FINGER_C2H2_2"/>
    <property type="match status" value="1"/>
</dbReference>
<dbReference type="Gene3D" id="3.30.160.60">
    <property type="entry name" value="Classic Zinc Finger"/>
    <property type="match status" value="1"/>
</dbReference>
<keyword evidence="1" id="KW-0863">Zinc-finger</keyword>
<dbReference type="EMBL" id="KZ824461">
    <property type="protein sequence ID" value="RAK97629.1"/>
    <property type="molecule type" value="Genomic_DNA"/>
</dbReference>